<protein>
    <submittedName>
        <fullName evidence="5">Putative efflux pump periplasmic linker protein</fullName>
    </submittedName>
</protein>
<name>A0A0E9MT63_9SPHN</name>
<dbReference type="InterPro" id="IPR058637">
    <property type="entry name" value="YknX-like_C"/>
</dbReference>
<dbReference type="Gene3D" id="1.10.287.470">
    <property type="entry name" value="Helix hairpin bin"/>
    <property type="match status" value="1"/>
</dbReference>
<organism evidence="5 6">
    <name type="scientific">Sphingomonas changbaiensis NBRC 104936</name>
    <dbReference type="NCBI Taxonomy" id="1219043"/>
    <lineage>
        <taxon>Bacteria</taxon>
        <taxon>Pseudomonadati</taxon>
        <taxon>Pseudomonadota</taxon>
        <taxon>Alphaproteobacteria</taxon>
        <taxon>Sphingomonadales</taxon>
        <taxon>Sphingomonadaceae</taxon>
        <taxon>Sphingomonas</taxon>
    </lineage>
</organism>
<comment type="caution">
    <text evidence="5">The sequence shown here is derived from an EMBL/GenBank/DDBJ whole genome shotgun (WGS) entry which is preliminary data.</text>
</comment>
<dbReference type="SUPFAM" id="SSF111369">
    <property type="entry name" value="HlyD-like secretion proteins"/>
    <property type="match status" value="1"/>
</dbReference>
<dbReference type="Gene3D" id="2.40.50.100">
    <property type="match status" value="1"/>
</dbReference>
<keyword evidence="3" id="KW-0732">Signal</keyword>
<dbReference type="PANTHER" id="PTHR30469">
    <property type="entry name" value="MULTIDRUG RESISTANCE PROTEIN MDTA"/>
    <property type="match status" value="1"/>
</dbReference>
<evidence type="ECO:0000256" key="2">
    <source>
        <dbReference type="ARBA" id="ARBA00022448"/>
    </source>
</evidence>
<evidence type="ECO:0000256" key="1">
    <source>
        <dbReference type="ARBA" id="ARBA00009477"/>
    </source>
</evidence>
<sequence length="339" mass="33903">MKQGFCALALALAACSGGQSADENATEPVALVKLAKAEPAQLQSTIRLYGTAEAGAAGSAILSAPEEAIVARIAAPVGSAVSRGQLVVGLAASPTARLDVAKAASDARAAQQAYARAQRLRADGLMSNADVETARAAAQSAAATRASLAARTGALDLRAPFAGHVQAISASLGSLVPGGTAVATITGAGDLRARFGLDPMLVQRVRPGTSIRIVPSAGGTEFTAPVLSVDPVVDPQTRLASLFARIPAATAIGAGAPLTAQLPLPSGGSAPVIPYAALLDDAGQPYVFVVSGGKAHRRDVATGANDGQRVEIQRGLKPGEAVVVEGGTALEDGMKVRTR</sequence>
<dbReference type="GO" id="GO:1990281">
    <property type="term" value="C:efflux pump complex"/>
    <property type="evidence" value="ECO:0007669"/>
    <property type="project" value="TreeGrafter"/>
</dbReference>
<accession>A0A0E9MT63</accession>
<gene>
    <name evidence="5" type="ORF">SCH01S_53_00140</name>
</gene>
<dbReference type="PROSITE" id="PS51257">
    <property type="entry name" value="PROKAR_LIPOPROTEIN"/>
    <property type="match status" value="1"/>
</dbReference>
<dbReference type="Gene3D" id="2.40.420.20">
    <property type="match status" value="1"/>
</dbReference>
<feature type="domain" description="YknX-like C-terminal permuted SH3-like" evidence="4">
    <location>
        <begin position="272"/>
        <end position="337"/>
    </location>
</feature>
<dbReference type="FunFam" id="2.40.420.20:FF:000006">
    <property type="entry name" value="RND family efflux transporter MFP subunit"/>
    <property type="match status" value="1"/>
</dbReference>
<dbReference type="NCBIfam" id="TIGR01730">
    <property type="entry name" value="RND_mfp"/>
    <property type="match status" value="1"/>
</dbReference>
<dbReference type="Gene3D" id="2.40.30.170">
    <property type="match status" value="1"/>
</dbReference>
<keyword evidence="2" id="KW-0813">Transport</keyword>
<dbReference type="PANTHER" id="PTHR30469:SF15">
    <property type="entry name" value="HLYD FAMILY OF SECRETION PROTEINS"/>
    <property type="match status" value="1"/>
</dbReference>
<comment type="similarity">
    <text evidence="1">Belongs to the membrane fusion protein (MFP) (TC 8.A.1) family.</text>
</comment>
<dbReference type="Pfam" id="PF25989">
    <property type="entry name" value="YknX_C"/>
    <property type="match status" value="1"/>
</dbReference>
<evidence type="ECO:0000259" key="4">
    <source>
        <dbReference type="Pfam" id="PF25989"/>
    </source>
</evidence>
<feature type="signal peptide" evidence="3">
    <location>
        <begin position="1"/>
        <end position="21"/>
    </location>
</feature>
<reference evidence="5 6" key="1">
    <citation type="submission" date="2015-04" db="EMBL/GenBank/DDBJ databases">
        <title>Whole genome shotgun sequence of Sphingomonas changbaiensis NBRC 104936.</title>
        <authorList>
            <person name="Katano-Makiyama Y."/>
            <person name="Hosoyama A."/>
            <person name="Hashimoto M."/>
            <person name="Noguchi M."/>
            <person name="Tsuchikane K."/>
            <person name="Ohji S."/>
            <person name="Yamazoe A."/>
            <person name="Ichikawa N."/>
            <person name="Kimura A."/>
            <person name="Fujita N."/>
        </authorList>
    </citation>
    <scope>NUCLEOTIDE SEQUENCE [LARGE SCALE GENOMIC DNA]</scope>
    <source>
        <strain evidence="5 6">NBRC 104936</strain>
    </source>
</reference>
<feature type="chain" id="PRO_5002430037" evidence="3">
    <location>
        <begin position="22"/>
        <end position="339"/>
    </location>
</feature>
<dbReference type="AlphaFoldDB" id="A0A0E9MT63"/>
<evidence type="ECO:0000256" key="3">
    <source>
        <dbReference type="SAM" id="SignalP"/>
    </source>
</evidence>
<keyword evidence="6" id="KW-1185">Reference proteome</keyword>
<evidence type="ECO:0000313" key="5">
    <source>
        <dbReference type="EMBL" id="GAO40942.1"/>
    </source>
</evidence>
<evidence type="ECO:0000313" key="6">
    <source>
        <dbReference type="Proteomes" id="UP000033202"/>
    </source>
</evidence>
<dbReference type="EMBL" id="BBWU01000053">
    <property type="protein sequence ID" value="GAO40942.1"/>
    <property type="molecule type" value="Genomic_DNA"/>
</dbReference>
<dbReference type="GO" id="GO:0015562">
    <property type="term" value="F:efflux transmembrane transporter activity"/>
    <property type="evidence" value="ECO:0007669"/>
    <property type="project" value="TreeGrafter"/>
</dbReference>
<dbReference type="STRING" id="1219043.SCH01S_53_00140"/>
<dbReference type="Proteomes" id="UP000033202">
    <property type="component" value="Unassembled WGS sequence"/>
</dbReference>
<dbReference type="InterPro" id="IPR006143">
    <property type="entry name" value="RND_pump_MFP"/>
</dbReference>
<proteinExistence type="inferred from homology"/>
<dbReference type="OrthoDB" id="34181at2"/>